<proteinExistence type="predicted"/>
<organism evidence="1 2">
    <name type="scientific">Candidatus Jettenia ecosi</name>
    <dbReference type="NCBI Taxonomy" id="2494326"/>
    <lineage>
        <taxon>Bacteria</taxon>
        <taxon>Pseudomonadati</taxon>
        <taxon>Planctomycetota</taxon>
        <taxon>Candidatus Brocadiia</taxon>
        <taxon>Candidatus Brocadiales</taxon>
        <taxon>Candidatus Brocadiaceae</taxon>
        <taxon>Candidatus Jettenia</taxon>
    </lineage>
</organism>
<comment type="caution">
    <text evidence="1">The sequence shown here is derived from an EMBL/GenBank/DDBJ whole genome shotgun (WGS) entry which is preliminary data.</text>
</comment>
<protein>
    <submittedName>
        <fullName evidence="1">Uncharacterized protein</fullName>
    </submittedName>
</protein>
<reference evidence="1 2" key="1">
    <citation type="submission" date="2019-04" db="EMBL/GenBank/DDBJ databases">
        <title>Genome of a novel bacterium Candidatus Jettenia ecosi reconstructed from metagenome of an anammox bioreactor.</title>
        <authorList>
            <person name="Mardanov A.V."/>
            <person name="Beletsky A.V."/>
            <person name="Ravin N.V."/>
            <person name="Botchkova E.A."/>
            <person name="Litti Y.V."/>
            <person name="Nozhevnikova A.N."/>
        </authorList>
    </citation>
    <scope>NUCLEOTIDE SEQUENCE [LARGE SCALE GENOMIC DNA]</scope>
    <source>
        <strain evidence="1">J2</strain>
    </source>
</reference>
<dbReference type="AlphaFoldDB" id="A0A533Q5Q7"/>
<name>A0A533Q5Q7_9BACT</name>
<gene>
    <name evidence="1" type="ORF">JETT_3855</name>
</gene>
<dbReference type="Proteomes" id="UP000319783">
    <property type="component" value="Unassembled WGS sequence"/>
</dbReference>
<evidence type="ECO:0000313" key="1">
    <source>
        <dbReference type="EMBL" id="TLD39878.1"/>
    </source>
</evidence>
<accession>A0A533Q5Q7</accession>
<evidence type="ECO:0000313" key="2">
    <source>
        <dbReference type="Proteomes" id="UP000319783"/>
    </source>
</evidence>
<sequence>MTNQEITSELKNRIQSDIDHFNGKLPERFAIAWRSYLAGLLEWGILDVSKYDALTEILPSVLDDPAAAILRGRD</sequence>
<dbReference type="EMBL" id="SULG01000174">
    <property type="protein sequence ID" value="TLD39878.1"/>
    <property type="molecule type" value="Genomic_DNA"/>
</dbReference>